<dbReference type="Proteomes" id="UP001154078">
    <property type="component" value="Chromosome 9"/>
</dbReference>
<dbReference type="Gene3D" id="1.10.3080.10">
    <property type="entry name" value="Clc chloride channel"/>
    <property type="match status" value="1"/>
</dbReference>
<evidence type="ECO:0000256" key="1">
    <source>
        <dbReference type="ARBA" id="ARBA00004141"/>
    </source>
</evidence>
<dbReference type="SUPFAM" id="SSF81340">
    <property type="entry name" value="Clc chloride channel"/>
    <property type="match status" value="1"/>
</dbReference>
<dbReference type="OrthoDB" id="428525at2759"/>
<dbReference type="PANTHER" id="PTHR11689:SF136">
    <property type="entry name" value="H(+)_CL(-) EXCHANGE TRANSPORTER 7"/>
    <property type="match status" value="1"/>
</dbReference>
<feature type="transmembrane region" description="Helical" evidence="7">
    <location>
        <begin position="106"/>
        <end position="130"/>
    </location>
</feature>
<name>A0A9P0BKN4_BRAAE</name>
<protein>
    <submittedName>
        <fullName evidence="8">Uncharacterized protein</fullName>
    </submittedName>
</protein>
<gene>
    <name evidence="8" type="ORF">MELIAE_LOCUS12586</name>
</gene>
<feature type="transmembrane region" description="Helical" evidence="7">
    <location>
        <begin position="187"/>
        <end position="209"/>
    </location>
</feature>
<proteinExistence type="predicted"/>
<evidence type="ECO:0000256" key="5">
    <source>
        <dbReference type="ARBA" id="ARBA00023122"/>
    </source>
</evidence>
<organism evidence="8 9">
    <name type="scientific">Brassicogethes aeneus</name>
    <name type="common">Rape pollen beetle</name>
    <name type="synonym">Meligethes aeneus</name>
    <dbReference type="NCBI Taxonomy" id="1431903"/>
    <lineage>
        <taxon>Eukaryota</taxon>
        <taxon>Metazoa</taxon>
        <taxon>Ecdysozoa</taxon>
        <taxon>Arthropoda</taxon>
        <taxon>Hexapoda</taxon>
        <taxon>Insecta</taxon>
        <taxon>Pterygota</taxon>
        <taxon>Neoptera</taxon>
        <taxon>Endopterygota</taxon>
        <taxon>Coleoptera</taxon>
        <taxon>Polyphaga</taxon>
        <taxon>Cucujiformia</taxon>
        <taxon>Nitidulidae</taxon>
        <taxon>Meligethinae</taxon>
        <taxon>Brassicogethes</taxon>
    </lineage>
</organism>
<sequence>MDGTINSTNEENEEIRARRFRNLPSVNAIADDLNTIITQSDEPHLLSTVRRRVQVNEEKVEIGSLNVLSAKYEWWLLAYRREKVQLSTGILRFSVISERDHEKRDFVSGGAAAGVSAAFGAPVGGVLFSFGGGYQFLEPRFDMADFFSPRLSALSTLNFVLSAYHGVPGNLNYPGLLNLGEFENFKYQIWEIPIFILMGAFGGITGGLLEPRQL</sequence>
<dbReference type="PANTHER" id="PTHR11689">
    <property type="entry name" value="CHLORIDE CHANNEL PROTEIN CLC FAMILY MEMBER"/>
    <property type="match status" value="1"/>
</dbReference>
<dbReference type="InterPro" id="IPR001807">
    <property type="entry name" value="ClC"/>
</dbReference>
<dbReference type="EMBL" id="OV121140">
    <property type="protein sequence ID" value="CAH0563903.1"/>
    <property type="molecule type" value="Genomic_DNA"/>
</dbReference>
<dbReference type="AlphaFoldDB" id="A0A9P0BKN4"/>
<dbReference type="InterPro" id="IPR014743">
    <property type="entry name" value="Cl-channel_core"/>
</dbReference>
<keyword evidence="4 7" id="KW-1133">Transmembrane helix</keyword>
<evidence type="ECO:0000313" key="9">
    <source>
        <dbReference type="Proteomes" id="UP001154078"/>
    </source>
</evidence>
<evidence type="ECO:0000256" key="2">
    <source>
        <dbReference type="ARBA" id="ARBA00022692"/>
    </source>
</evidence>
<keyword evidence="5" id="KW-0129">CBS domain</keyword>
<comment type="subcellular location">
    <subcellularLocation>
        <location evidence="1">Membrane</location>
        <topology evidence="1">Multi-pass membrane protein</topology>
    </subcellularLocation>
</comment>
<keyword evidence="6 7" id="KW-0472">Membrane</keyword>
<evidence type="ECO:0000256" key="7">
    <source>
        <dbReference type="SAM" id="Phobius"/>
    </source>
</evidence>
<dbReference type="GO" id="GO:0005765">
    <property type="term" value="C:lysosomal membrane"/>
    <property type="evidence" value="ECO:0007669"/>
    <property type="project" value="TreeGrafter"/>
</dbReference>
<keyword evidence="2 7" id="KW-0812">Transmembrane</keyword>
<accession>A0A9P0BKN4</accession>
<reference evidence="8" key="1">
    <citation type="submission" date="2021-12" db="EMBL/GenBank/DDBJ databases">
        <authorList>
            <person name="King R."/>
        </authorList>
    </citation>
    <scope>NUCLEOTIDE SEQUENCE</scope>
</reference>
<dbReference type="GO" id="GO:0015108">
    <property type="term" value="F:chloride transmembrane transporter activity"/>
    <property type="evidence" value="ECO:0007669"/>
    <property type="project" value="InterPro"/>
</dbReference>
<dbReference type="Pfam" id="PF00654">
    <property type="entry name" value="Voltage_CLC"/>
    <property type="match status" value="1"/>
</dbReference>
<evidence type="ECO:0000256" key="6">
    <source>
        <dbReference type="ARBA" id="ARBA00023136"/>
    </source>
</evidence>
<keyword evidence="9" id="KW-1185">Reference proteome</keyword>
<dbReference type="InterPro" id="IPR051280">
    <property type="entry name" value="Cl-channel/antiporter"/>
</dbReference>
<evidence type="ECO:0000256" key="4">
    <source>
        <dbReference type="ARBA" id="ARBA00022989"/>
    </source>
</evidence>
<keyword evidence="3" id="KW-0677">Repeat</keyword>
<evidence type="ECO:0000313" key="8">
    <source>
        <dbReference type="EMBL" id="CAH0563903.1"/>
    </source>
</evidence>
<evidence type="ECO:0000256" key="3">
    <source>
        <dbReference type="ARBA" id="ARBA00022737"/>
    </source>
</evidence>